<dbReference type="InterPro" id="IPR048304">
    <property type="entry name" value="UbiD_Rift_dom"/>
</dbReference>
<proteinExistence type="inferred from homology"/>
<evidence type="ECO:0000259" key="2">
    <source>
        <dbReference type="Pfam" id="PF01977"/>
    </source>
</evidence>
<organism evidence="4">
    <name type="scientific">marine sediment metagenome</name>
    <dbReference type="NCBI Taxonomy" id="412755"/>
    <lineage>
        <taxon>unclassified sequences</taxon>
        <taxon>metagenomes</taxon>
        <taxon>ecological metagenomes</taxon>
    </lineage>
</organism>
<dbReference type="SUPFAM" id="SSF50475">
    <property type="entry name" value="FMN-binding split barrel"/>
    <property type="match status" value="1"/>
</dbReference>
<feature type="non-terminal residue" evidence="4">
    <location>
        <position position="1"/>
    </location>
</feature>
<dbReference type="GO" id="GO:0005737">
    <property type="term" value="C:cytoplasm"/>
    <property type="evidence" value="ECO:0007669"/>
    <property type="project" value="TreeGrafter"/>
</dbReference>
<dbReference type="Pfam" id="PF01977">
    <property type="entry name" value="UbiD"/>
    <property type="match status" value="1"/>
</dbReference>
<dbReference type="EMBL" id="BARW01034598">
    <property type="protein sequence ID" value="GAJ08106.1"/>
    <property type="molecule type" value="Genomic_DNA"/>
</dbReference>
<feature type="domain" description="3-octaprenyl-4-hydroxybenzoate carboxy-lyase-like Rift-related" evidence="2">
    <location>
        <begin position="1"/>
        <end position="149"/>
    </location>
</feature>
<sequence length="230" mass="25753">TKDPEFGQNLDFHRAMQISKDKMSTRIIKGRDFYKFLERSGEVDVAFCLGNTPNVLVAAATSVNTGLDELEIANALTSMRLTKATSVDLLIPANCEIVLEGRVCMNERDTEGPFIDLTETYDTVRQEPVFEVKKITHRKDPIWQALLPGALEHKVLMGMPREPTIFKKVTEAGVECIDVNINPGGSSWLHAIVKINKKHEDDGRKAILAAFEGHKSCKHVFVVDQDINIY</sequence>
<protein>
    <recommendedName>
        <fullName evidence="5">UbiD family decarboxylase</fullName>
    </recommendedName>
</protein>
<dbReference type="Gene3D" id="3.40.1670.10">
    <property type="entry name" value="UbiD C-terminal domain-like"/>
    <property type="match status" value="1"/>
</dbReference>
<dbReference type="GO" id="GO:0016831">
    <property type="term" value="F:carboxy-lyase activity"/>
    <property type="evidence" value="ECO:0007669"/>
    <property type="project" value="InterPro"/>
</dbReference>
<evidence type="ECO:0000313" key="4">
    <source>
        <dbReference type="EMBL" id="GAJ08106.1"/>
    </source>
</evidence>
<evidence type="ECO:0000256" key="1">
    <source>
        <dbReference type="ARBA" id="ARBA00010021"/>
    </source>
</evidence>
<dbReference type="InterPro" id="IPR049381">
    <property type="entry name" value="UbiD-like_C"/>
</dbReference>
<feature type="non-terminal residue" evidence="4">
    <location>
        <position position="230"/>
    </location>
</feature>
<name>X1V6V2_9ZZZZ</name>
<dbReference type="SUPFAM" id="SSF143968">
    <property type="entry name" value="UbiD C-terminal domain-like"/>
    <property type="match status" value="1"/>
</dbReference>
<dbReference type="PANTHER" id="PTHR30108">
    <property type="entry name" value="3-OCTAPRENYL-4-HYDROXYBENZOATE CARBOXY-LYASE-RELATED"/>
    <property type="match status" value="1"/>
</dbReference>
<reference evidence="4" key="1">
    <citation type="journal article" date="2014" name="Front. Microbiol.">
        <title>High frequency of phylogenetically diverse reductive dehalogenase-homologous genes in deep subseafloor sedimentary metagenomes.</title>
        <authorList>
            <person name="Kawai M."/>
            <person name="Futagami T."/>
            <person name="Toyoda A."/>
            <person name="Takaki Y."/>
            <person name="Nishi S."/>
            <person name="Hori S."/>
            <person name="Arai W."/>
            <person name="Tsubouchi T."/>
            <person name="Morono Y."/>
            <person name="Uchiyama I."/>
            <person name="Ito T."/>
            <person name="Fujiyama A."/>
            <person name="Inagaki F."/>
            <person name="Takami H."/>
        </authorList>
    </citation>
    <scope>NUCLEOTIDE SEQUENCE</scope>
    <source>
        <strain evidence="4">Expedition CK06-06</strain>
    </source>
</reference>
<comment type="similarity">
    <text evidence="1">Belongs to the UbiD family.</text>
</comment>
<dbReference type="AlphaFoldDB" id="X1V6V2"/>
<dbReference type="PANTHER" id="PTHR30108:SF21">
    <property type="entry name" value="4-HYDROXYBENZOATE DECARBOXYLASE"/>
    <property type="match status" value="1"/>
</dbReference>
<dbReference type="InterPro" id="IPR002830">
    <property type="entry name" value="UbiD"/>
</dbReference>
<accession>X1V6V2</accession>
<dbReference type="Pfam" id="PF20696">
    <property type="entry name" value="UbiD_C"/>
    <property type="match status" value="1"/>
</dbReference>
<evidence type="ECO:0000259" key="3">
    <source>
        <dbReference type="Pfam" id="PF20696"/>
    </source>
</evidence>
<evidence type="ECO:0008006" key="5">
    <source>
        <dbReference type="Google" id="ProtNLM"/>
    </source>
</evidence>
<gene>
    <name evidence="4" type="ORF">S12H4_54179</name>
</gene>
<feature type="domain" description="3-octaprenyl-4-hydroxybenzoate carboxy-lyase-like C-terminal" evidence="3">
    <location>
        <begin position="155"/>
        <end position="230"/>
    </location>
</feature>
<comment type="caution">
    <text evidence="4">The sequence shown here is derived from an EMBL/GenBank/DDBJ whole genome shotgun (WGS) entry which is preliminary data.</text>
</comment>